<dbReference type="Proteomes" id="UP000276991">
    <property type="component" value="Unassembled WGS sequence"/>
</dbReference>
<dbReference type="OrthoDB" id="5851173at2759"/>
<name>A0A498SRQ9_ACAVI</name>
<evidence type="ECO:0000313" key="1">
    <source>
        <dbReference type="EMBL" id="VBB32745.1"/>
    </source>
</evidence>
<reference evidence="1 2" key="1">
    <citation type="submission" date="2018-08" db="EMBL/GenBank/DDBJ databases">
        <authorList>
            <person name="Laetsch R D."/>
            <person name="Stevens L."/>
            <person name="Kumar S."/>
            <person name="Blaxter L. M."/>
        </authorList>
    </citation>
    <scope>NUCLEOTIDE SEQUENCE [LARGE SCALE GENOMIC DNA]</scope>
</reference>
<organism evidence="1 2">
    <name type="scientific">Acanthocheilonema viteae</name>
    <name type="common">Filarial nematode worm</name>
    <name type="synonym">Dipetalonema viteae</name>
    <dbReference type="NCBI Taxonomy" id="6277"/>
    <lineage>
        <taxon>Eukaryota</taxon>
        <taxon>Metazoa</taxon>
        <taxon>Ecdysozoa</taxon>
        <taxon>Nematoda</taxon>
        <taxon>Chromadorea</taxon>
        <taxon>Rhabditida</taxon>
        <taxon>Spirurina</taxon>
        <taxon>Spiruromorpha</taxon>
        <taxon>Filarioidea</taxon>
        <taxon>Onchocercidae</taxon>
        <taxon>Acanthocheilonema</taxon>
    </lineage>
</organism>
<evidence type="ECO:0000313" key="2">
    <source>
        <dbReference type="Proteomes" id="UP000276991"/>
    </source>
</evidence>
<proteinExistence type="predicted"/>
<keyword evidence="2" id="KW-1185">Reference proteome</keyword>
<protein>
    <submittedName>
        <fullName evidence="1">Uncharacterized protein</fullName>
    </submittedName>
</protein>
<dbReference type="AlphaFoldDB" id="A0A498SRQ9"/>
<gene>
    <name evidence="1" type="ORF">NAV_LOCUS7536</name>
</gene>
<dbReference type="EMBL" id="UPTC01001904">
    <property type="protein sequence ID" value="VBB32745.1"/>
    <property type="molecule type" value="Genomic_DNA"/>
</dbReference>
<accession>A0A498SRQ9</accession>
<sequence>MEEISFEGFIYDCSENSIRMIYCSVIGEVCIDETTEVISRSRKPAVGMWCTFKASCQEDGKWFTRMVVLMPCPRLKCVMRENECIVKGTAIVCNINGDSGYLWNDYIGLIAIEGQMVYQLKPLICVQFQAVPLKKNGTPAYFMAKEVSIELESIFQSEILLFTQKAKIKTDGQAYVSDCIITLLDIAYSDQLTAPATMSILYYKTYSDSAFGVGIYATTDSNIVAGIKDGFFTTKRCFETCAEQREIELFEDALENLTVTSNKLPAIDDEMPIIKIDISPTEDMIEFAEDKKNDHSSKVVNPLADDCNSLTNQSSESCLVNFCISDSDDKLSSSAFAQEEMVDKTSSSEDSIPAELKKEFMKLNEEDIWDNEFIEHLQHKIKEVKHTQNSTENNKEEYDELKDYAEQRPTSVRRHAQNIEATKTTAKWVDEMDKLCIKVLSNARLRNFVSVNKNGNALLRDIMHYLEYQMTMEDVNEKLGIPLSEVTSECFNIVHEERALEICRKLMKMNGFERVANSKIPKIPKEIG</sequence>